<dbReference type="Proteomes" id="UP000823928">
    <property type="component" value="Unassembled WGS sequence"/>
</dbReference>
<evidence type="ECO:0000313" key="2">
    <source>
        <dbReference type="EMBL" id="HIS37655.1"/>
    </source>
</evidence>
<protein>
    <submittedName>
        <fullName evidence="2">Uncharacterized protein</fullName>
    </submittedName>
</protein>
<feature type="region of interest" description="Disordered" evidence="1">
    <location>
        <begin position="1"/>
        <end position="40"/>
    </location>
</feature>
<comment type="caution">
    <text evidence="2">The sequence shown here is derived from an EMBL/GenBank/DDBJ whole genome shotgun (WGS) entry which is preliminary data.</text>
</comment>
<reference evidence="2" key="2">
    <citation type="journal article" date="2021" name="PeerJ">
        <title>Extensive microbial diversity within the chicken gut microbiome revealed by metagenomics and culture.</title>
        <authorList>
            <person name="Gilroy R."/>
            <person name="Ravi A."/>
            <person name="Getino M."/>
            <person name="Pursley I."/>
            <person name="Horton D.L."/>
            <person name="Alikhan N.F."/>
            <person name="Baker D."/>
            <person name="Gharbi K."/>
            <person name="Hall N."/>
            <person name="Watson M."/>
            <person name="Adriaenssens E.M."/>
            <person name="Foster-Nyarko E."/>
            <person name="Jarju S."/>
            <person name="Secka A."/>
            <person name="Antonio M."/>
            <person name="Oren A."/>
            <person name="Chaudhuri R.R."/>
            <person name="La Ragione R."/>
            <person name="Hildebrand F."/>
            <person name="Pallen M.J."/>
        </authorList>
    </citation>
    <scope>NUCLEOTIDE SEQUENCE</scope>
    <source>
        <strain evidence="2">6276</strain>
    </source>
</reference>
<sequence>MGILSVGSTGNVNNNNSNESSSVTVKQKAPNSVFGETRTQKTNHIDYANIMPKTMVAAELDFEQQEMIESGQNKLPQQELSPEQEFNQLKQTLLADSKITVREDPKLGTCYSCRGFETNMRGKEGAIDLASLSLKDLVNGKKQYLELSKKDPKDLTPEEGLEVFSYEQTLKAMQLTIDSNGNIVNTENCEYM</sequence>
<name>A0A9D1JPW3_9BACT</name>
<accession>A0A9D1JPW3</accession>
<evidence type="ECO:0000256" key="1">
    <source>
        <dbReference type="SAM" id="MobiDB-lite"/>
    </source>
</evidence>
<evidence type="ECO:0000313" key="3">
    <source>
        <dbReference type="Proteomes" id="UP000823928"/>
    </source>
</evidence>
<proteinExistence type="predicted"/>
<dbReference type="EMBL" id="DVIU01000281">
    <property type="protein sequence ID" value="HIS37655.1"/>
    <property type="molecule type" value="Genomic_DNA"/>
</dbReference>
<reference evidence="2" key="1">
    <citation type="submission" date="2020-10" db="EMBL/GenBank/DDBJ databases">
        <authorList>
            <person name="Gilroy R."/>
        </authorList>
    </citation>
    <scope>NUCLEOTIDE SEQUENCE</scope>
    <source>
        <strain evidence="2">6276</strain>
    </source>
</reference>
<feature type="compositionally biased region" description="Low complexity" evidence="1">
    <location>
        <begin position="1"/>
        <end position="25"/>
    </location>
</feature>
<organism evidence="2 3">
    <name type="scientific">Candidatus Scatousia excrementigallinarum</name>
    <dbReference type="NCBI Taxonomy" id="2840935"/>
    <lineage>
        <taxon>Bacteria</taxon>
        <taxon>Candidatus Scatousia</taxon>
    </lineage>
</organism>
<gene>
    <name evidence="2" type="ORF">IAC10_13700</name>
</gene>
<dbReference type="AlphaFoldDB" id="A0A9D1JPW3"/>